<sequence length="71" mass="8398">MKYTLEQARILGGFTQVEIAQKLGMSEKTYIQYEKYRKVFRMDVAHKFSTLVKVNISDIIFFENKLKKICS</sequence>
<dbReference type="Pfam" id="PF01381">
    <property type="entry name" value="HTH_3"/>
    <property type="match status" value="1"/>
</dbReference>
<dbReference type="Gene3D" id="1.10.260.40">
    <property type="entry name" value="lambda repressor-like DNA-binding domains"/>
    <property type="match status" value="1"/>
</dbReference>
<name>A0A385YQN7_9BACL</name>
<reference evidence="3" key="1">
    <citation type="submission" date="2018-09" db="EMBL/GenBank/DDBJ databases">
        <authorList>
            <person name="Zhu H."/>
        </authorList>
    </citation>
    <scope>NUCLEOTIDE SEQUENCE [LARGE SCALE GENOMIC DNA]</scope>
    <source>
        <strain evidence="3">K2R23-3</strain>
    </source>
</reference>
<feature type="domain" description="HTH cro/C1-type" evidence="1">
    <location>
        <begin position="5"/>
        <end position="59"/>
    </location>
</feature>
<dbReference type="InterPro" id="IPR001387">
    <property type="entry name" value="Cro/C1-type_HTH"/>
</dbReference>
<organism evidence="2 3">
    <name type="scientific">Paenisporosarcina cavernae</name>
    <dbReference type="NCBI Taxonomy" id="2320858"/>
    <lineage>
        <taxon>Bacteria</taxon>
        <taxon>Bacillati</taxon>
        <taxon>Bacillota</taxon>
        <taxon>Bacilli</taxon>
        <taxon>Bacillales</taxon>
        <taxon>Caryophanaceae</taxon>
        <taxon>Paenisporosarcina</taxon>
    </lineage>
</organism>
<dbReference type="EMBL" id="CP032418">
    <property type="protein sequence ID" value="AYC28690.1"/>
    <property type="molecule type" value="Genomic_DNA"/>
</dbReference>
<dbReference type="GO" id="GO:0003677">
    <property type="term" value="F:DNA binding"/>
    <property type="evidence" value="ECO:0007669"/>
    <property type="project" value="InterPro"/>
</dbReference>
<dbReference type="InterPro" id="IPR010982">
    <property type="entry name" value="Lambda_DNA-bd_dom_sf"/>
</dbReference>
<keyword evidence="3" id="KW-1185">Reference proteome</keyword>
<dbReference type="SUPFAM" id="SSF47413">
    <property type="entry name" value="lambda repressor-like DNA-binding domains"/>
    <property type="match status" value="1"/>
</dbReference>
<dbReference type="AlphaFoldDB" id="A0A385YQN7"/>
<dbReference type="OrthoDB" id="2664357at2"/>
<dbReference type="PROSITE" id="PS50943">
    <property type="entry name" value="HTH_CROC1"/>
    <property type="match status" value="1"/>
</dbReference>
<gene>
    <name evidence="2" type="ORF">D3873_01940</name>
</gene>
<evidence type="ECO:0000313" key="2">
    <source>
        <dbReference type="EMBL" id="AYC28690.1"/>
    </source>
</evidence>
<dbReference type="Proteomes" id="UP000265725">
    <property type="component" value="Chromosome"/>
</dbReference>
<proteinExistence type="predicted"/>
<accession>A0A385YQN7</accession>
<evidence type="ECO:0000313" key="3">
    <source>
        <dbReference type="Proteomes" id="UP000265725"/>
    </source>
</evidence>
<dbReference type="RefSeq" id="WP_119882435.1">
    <property type="nucleotide sequence ID" value="NZ_CP032418.1"/>
</dbReference>
<dbReference type="KEGG" id="paek:D3873_01940"/>
<dbReference type="CDD" id="cd00093">
    <property type="entry name" value="HTH_XRE"/>
    <property type="match status" value="1"/>
</dbReference>
<evidence type="ECO:0000259" key="1">
    <source>
        <dbReference type="PROSITE" id="PS50943"/>
    </source>
</evidence>
<protein>
    <submittedName>
        <fullName evidence="2">XRE family transcriptional regulator</fullName>
    </submittedName>
</protein>